<feature type="region of interest" description="Disordered" evidence="1">
    <location>
        <begin position="49"/>
        <end position="70"/>
    </location>
</feature>
<evidence type="ECO:0000313" key="2">
    <source>
        <dbReference type="EMBL" id="CAG8682900.1"/>
    </source>
</evidence>
<gene>
    <name evidence="2" type="ORF">AMORRO_LOCUS11335</name>
</gene>
<dbReference type="EMBL" id="CAJVPV010014157">
    <property type="protein sequence ID" value="CAG8682900.1"/>
    <property type="molecule type" value="Genomic_DNA"/>
</dbReference>
<dbReference type="OrthoDB" id="10497132at2759"/>
<sequence>YPAPSRKKVNDVVALQSDRCGSPRVVIVRERALRAQERKIRYKFGSTPKQERDWEGRKVQENTRKKGMKAINSEPIRHFVPHPRQSKWSWTGLQEWHNTGNQKVSEWIAVHL</sequence>
<reference evidence="2" key="1">
    <citation type="submission" date="2021-06" db="EMBL/GenBank/DDBJ databases">
        <authorList>
            <person name="Kallberg Y."/>
            <person name="Tangrot J."/>
            <person name="Rosling A."/>
        </authorList>
    </citation>
    <scope>NUCLEOTIDE SEQUENCE</scope>
    <source>
        <strain evidence="2">CL551</strain>
    </source>
</reference>
<feature type="compositionally biased region" description="Basic and acidic residues" evidence="1">
    <location>
        <begin position="49"/>
        <end position="64"/>
    </location>
</feature>
<keyword evidence="3" id="KW-1185">Reference proteome</keyword>
<dbReference type="AlphaFoldDB" id="A0A9N9EP77"/>
<evidence type="ECO:0000313" key="3">
    <source>
        <dbReference type="Proteomes" id="UP000789342"/>
    </source>
</evidence>
<accession>A0A9N9EP77</accession>
<evidence type="ECO:0000256" key="1">
    <source>
        <dbReference type="SAM" id="MobiDB-lite"/>
    </source>
</evidence>
<comment type="caution">
    <text evidence="2">The sequence shown here is derived from an EMBL/GenBank/DDBJ whole genome shotgun (WGS) entry which is preliminary data.</text>
</comment>
<protein>
    <submittedName>
        <fullName evidence="2">4598_t:CDS:1</fullName>
    </submittedName>
</protein>
<feature type="non-terminal residue" evidence="2">
    <location>
        <position position="112"/>
    </location>
</feature>
<dbReference type="Proteomes" id="UP000789342">
    <property type="component" value="Unassembled WGS sequence"/>
</dbReference>
<organism evidence="2 3">
    <name type="scientific">Acaulospora morrowiae</name>
    <dbReference type="NCBI Taxonomy" id="94023"/>
    <lineage>
        <taxon>Eukaryota</taxon>
        <taxon>Fungi</taxon>
        <taxon>Fungi incertae sedis</taxon>
        <taxon>Mucoromycota</taxon>
        <taxon>Glomeromycotina</taxon>
        <taxon>Glomeromycetes</taxon>
        <taxon>Diversisporales</taxon>
        <taxon>Acaulosporaceae</taxon>
        <taxon>Acaulospora</taxon>
    </lineage>
</organism>
<name>A0A9N9EP77_9GLOM</name>
<proteinExistence type="predicted"/>